<dbReference type="AlphaFoldDB" id="A0AAW2YVX4"/>
<keyword evidence="3" id="KW-1185">Reference proteome</keyword>
<protein>
    <submittedName>
        <fullName evidence="2">RNA exonuclease</fullName>
    </submittedName>
</protein>
<feature type="compositionally biased region" description="Basic and acidic residues" evidence="1">
    <location>
        <begin position="11"/>
        <end position="63"/>
    </location>
</feature>
<evidence type="ECO:0000256" key="1">
    <source>
        <dbReference type="SAM" id="MobiDB-lite"/>
    </source>
</evidence>
<dbReference type="GO" id="GO:0003676">
    <property type="term" value="F:nucleic acid binding"/>
    <property type="evidence" value="ECO:0007669"/>
    <property type="project" value="InterPro"/>
</dbReference>
<evidence type="ECO:0000313" key="2">
    <source>
        <dbReference type="EMBL" id="KAL0481242.1"/>
    </source>
</evidence>
<accession>A0AAW2YVX4</accession>
<keyword evidence="2" id="KW-0378">Hydrolase</keyword>
<dbReference type="GO" id="GO:0004527">
    <property type="term" value="F:exonuclease activity"/>
    <property type="evidence" value="ECO:0007669"/>
    <property type="project" value="UniProtKB-KW"/>
</dbReference>
<dbReference type="InterPro" id="IPR036397">
    <property type="entry name" value="RNaseH_sf"/>
</dbReference>
<comment type="caution">
    <text evidence="2">The sequence shown here is derived from an EMBL/GenBank/DDBJ whole genome shotgun (WGS) entry which is preliminary data.</text>
</comment>
<keyword evidence="2" id="KW-0540">Nuclease</keyword>
<sequence>MGQTKQHVDKKKGDGKNKRPRIHDFMAKRQLKKEAKLEIKEKEEKEQEKKESFTKIDDSELKSNFDNQFEQMREITKKRRTEKFKDEDLYMEDTDQPLVESTQQQHSILDQVLKKEQERREYIKTHPKSLTNNDSPPTEPTKETKQATTTTTTNATEQTKESTSEHVMKKKKISILCEYVGVDELGTRQALGRVCIVGEDGKELYQKFVEPSEEIKDYRGLKQDDFQHAIPIIQIRKDLLKLKINKATIAGYHISRDAAILFNKDNAPSLDQLRDIALYDPLDCKPTGKSLWKRDSTDSDLQLLGAKYVGLDKNSLRDILTKSQVVLRIYKSFEKEFDAFYTSEEGKKILTESRYNKDKSQTATHDKRGRLLKKNVQEERDKEIEAKVAARQNMDNQIDFLLKQFKK</sequence>
<dbReference type="Proteomes" id="UP001431209">
    <property type="component" value="Unassembled WGS sequence"/>
</dbReference>
<feature type="region of interest" description="Disordered" evidence="1">
    <location>
        <begin position="1"/>
        <end position="87"/>
    </location>
</feature>
<proteinExistence type="predicted"/>
<evidence type="ECO:0000313" key="3">
    <source>
        <dbReference type="Proteomes" id="UP001431209"/>
    </source>
</evidence>
<reference evidence="2 3" key="1">
    <citation type="submission" date="2024-03" db="EMBL/GenBank/DDBJ databases">
        <title>The Acrasis kona genome and developmental transcriptomes reveal deep origins of eukaryotic multicellular pathways.</title>
        <authorList>
            <person name="Sheikh S."/>
            <person name="Fu C.-J."/>
            <person name="Brown M.W."/>
            <person name="Baldauf S.L."/>
        </authorList>
    </citation>
    <scope>NUCLEOTIDE SEQUENCE [LARGE SCALE GENOMIC DNA]</scope>
    <source>
        <strain evidence="2 3">ATCC MYA-3509</strain>
    </source>
</reference>
<organism evidence="2 3">
    <name type="scientific">Acrasis kona</name>
    <dbReference type="NCBI Taxonomy" id="1008807"/>
    <lineage>
        <taxon>Eukaryota</taxon>
        <taxon>Discoba</taxon>
        <taxon>Heterolobosea</taxon>
        <taxon>Tetramitia</taxon>
        <taxon>Eutetramitia</taxon>
        <taxon>Acrasidae</taxon>
        <taxon>Acrasis</taxon>
    </lineage>
</organism>
<feature type="region of interest" description="Disordered" evidence="1">
    <location>
        <begin position="123"/>
        <end position="162"/>
    </location>
</feature>
<keyword evidence="2" id="KW-0269">Exonuclease</keyword>
<gene>
    <name evidence="2" type="ORF">AKO1_012824</name>
</gene>
<name>A0AAW2YVX4_9EUKA</name>
<dbReference type="Gene3D" id="3.30.420.10">
    <property type="entry name" value="Ribonuclease H-like superfamily/Ribonuclease H"/>
    <property type="match status" value="1"/>
</dbReference>
<dbReference type="EMBL" id="JAOPGA020000739">
    <property type="protein sequence ID" value="KAL0481242.1"/>
    <property type="molecule type" value="Genomic_DNA"/>
</dbReference>
<feature type="compositionally biased region" description="Low complexity" evidence="1">
    <location>
        <begin position="146"/>
        <end position="157"/>
    </location>
</feature>